<dbReference type="EMBL" id="KQ086165">
    <property type="protein sequence ID" value="KLO07020.1"/>
    <property type="molecule type" value="Genomic_DNA"/>
</dbReference>
<evidence type="ECO:0000313" key="2">
    <source>
        <dbReference type="EMBL" id="KLO07020.1"/>
    </source>
</evidence>
<keyword evidence="3" id="KW-1185">Reference proteome</keyword>
<organism evidence="2 3">
    <name type="scientific">Schizopora paradoxa</name>
    <dbReference type="NCBI Taxonomy" id="27342"/>
    <lineage>
        <taxon>Eukaryota</taxon>
        <taxon>Fungi</taxon>
        <taxon>Dikarya</taxon>
        <taxon>Basidiomycota</taxon>
        <taxon>Agaricomycotina</taxon>
        <taxon>Agaricomycetes</taxon>
        <taxon>Hymenochaetales</taxon>
        <taxon>Schizoporaceae</taxon>
        <taxon>Schizopora</taxon>
    </lineage>
</organism>
<feature type="region of interest" description="Disordered" evidence="1">
    <location>
        <begin position="135"/>
        <end position="156"/>
    </location>
</feature>
<evidence type="ECO:0000256" key="1">
    <source>
        <dbReference type="SAM" id="MobiDB-lite"/>
    </source>
</evidence>
<reference evidence="2 3" key="1">
    <citation type="submission" date="2015-04" db="EMBL/GenBank/DDBJ databases">
        <title>Complete genome sequence of Schizopora paradoxa KUC8140, a cosmopolitan wood degrader in East Asia.</title>
        <authorList>
            <consortium name="DOE Joint Genome Institute"/>
            <person name="Min B."/>
            <person name="Park H."/>
            <person name="Jang Y."/>
            <person name="Kim J.-J."/>
            <person name="Kim K.H."/>
            <person name="Pangilinan J."/>
            <person name="Lipzen A."/>
            <person name="Riley R."/>
            <person name="Grigoriev I.V."/>
            <person name="Spatafora J.W."/>
            <person name="Choi I.-G."/>
        </authorList>
    </citation>
    <scope>NUCLEOTIDE SEQUENCE [LARGE SCALE GENOMIC DNA]</scope>
    <source>
        <strain evidence="2 3">KUC8140</strain>
    </source>
</reference>
<feature type="region of interest" description="Disordered" evidence="1">
    <location>
        <begin position="1"/>
        <end position="25"/>
    </location>
</feature>
<proteinExistence type="predicted"/>
<dbReference type="InParanoid" id="A0A0H2R5F9"/>
<feature type="compositionally biased region" description="Polar residues" evidence="1">
    <location>
        <begin position="10"/>
        <end position="22"/>
    </location>
</feature>
<sequence>MALESDVAATDTTAHSESSSDSAEVLVSVGLDSEEHHISRTAQRGPFLIPASSSFPTETVLPPFHPTLFDRLTLSIRRSPSSLLYLTPSVPPHRSVGARSPSVNLSLRSPLILPWSVPAPALPLPTLLPAAHSVFAGDRPPSGTRPSPAPSCLPSGTVPSPRRIILFSSSPTLFLFSLSHPPRTQQAHHPSSSSSALALITDSSVNDSPSHPRNNGEIAPFLSSLSSFDFLSPAKRFIIQVEHRTPGNRY</sequence>
<dbReference type="Proteomes" id="UP000053477">
    <property type="component" value="Unassembled WGS sequence"/>
</dbReference>
<name>A0A0H2R5F9_9AGAM</name>
<protein>
    <submittedName>
        <fullName evidence="2">Uncharacterized protein</fullName>
    </submittedName>
</protein>
<evidence type="ECO:0000313" key="3">
    <source>
        <dbReference type="Proteomes" id="UP000053477"/>
    </source>
</evidence>
<accession>A0A0H2R5F9</accession>
<gene>
    <name evidence="2" type="ORF">SCHPADRAFT_945603</name>
</gene>
<dbReference type="AlphaFoldDB" id="A0A0H2R5F9"/>